<reference evidence="2" key="1">
    <citation type="submission" date="2022-09" db="EMBL/GenBank/DDBJ databases">
        <title>Novel species in genus Arthrobacter.</title>
        <authorList>
            <person name="Liu Y."/>
        </authorList>
    </citation>
    <scope>NUCLEOTIDE SEQUENCE</scope>
    <source>
        <strain evidence="2">Zg-Y815</strain>
    </source>
</reference>
<proteinExistence type="predicted"/>
<dbReference type="PROSITE" id="PS51186">
    <property type="entry name" value="GNAT"/>
    <property type="match status" value="1"/>
</dbReference>
<dbReference type="InterPro" id="IPR051908">
    <property type="entry name" value="Ribosomal_N-acetyltransferase"/>
</dbReference>
<dbReference type="Pfam" id="PF13302">
    <property type="entry name" value="Acetyltransf_3"/>
    <property type="match status" value="1"/>
</dbReference>
<dbReference type="SUPFAM" id="SSF55729">
    <property type="entry name" value="Acyl-CoA N-acyltransferases (Nat)"/>
    <property type="match status" value="1"/>
</dbReference>
<dbReference type="InterPro" id="IPR016181">
    <property type="entry name" value="Acyl_CoA_acyltransferase"/>
</dbReference>
<dbReference type="InterPro" id="IPR000182">
    <property type="entry name" value="GNAT_dom"/>
</dbReference>
<name>A0ABY5YLY2_9MICC</name>
<dbReference type="Gene3D" id="3.40.630.30">
    <property type="match status" value="1"/>
</dbReference>
<evidence type="ECO:0000313" key="3">
    <source>
        <dbReference type="Proteomes" id="UP001059859"/>
    </source>
</evidence>
<evidence type="ECO:0000313" key="2">
    <source>
        <dbReference type="EMBL" id="UWX95795.1"/>
    </source>
</evidence>
<dbReference type="PANTHER" id="PTHR43441:SF10">
    <property type="entry name" value="ACETYLTRANSFERASE"/>
    <property type="match status" value="1"/>
</dbReference>
<evidence type="ECO:0000259" key="1">
    <source>
        <dbReference type="PROSITE" id="PS51186"/>
    </source>
</evidence>
<gene>
    <name evidence="2" type="ORF">N2K95_08770</name>
</gene>
<dbReference type="Proteomes" id="UP001059859">
    <property type="component" value="Chromosome"/>
</dbReference>
<protein>
    <submittedName>
        <fullName evidence="2">GNAT family N-acetyltransferase</fullName>
    </submittedName>
</protein>
<dbReference type="PANTHER" id="PTHR43441">
    <property type="entry name" value="RIBOSOMAL-PROTEIN-SERINE ACETYLTRANSFERASE"/>
    <property type="match status" value="1"/>
</dbReference>
<accession>A0ABY5YLY2</accession>
<sequence length="185" mass="19832">MPASPLLRPWTAADAPDLHAAFTADPSLEYQLGRRLDDARQAAEYLEASLTGLERRRSFAVDVDGVAVGNIGISAIDPRHQTAWISYWIAPSARGLSLAARGVASAAAWAFSDAGLFRLELGHRTNNPASCRVALRAGFRSEGIERGKLRYGDVRFDVATHARLASDPQPGIVPLPRQSPGSSTS</sequence>
<organism evidence="2 3">
    <name type="scientific">Arthrobacter zhaoxinii</name>
    <dbReference type="NCBI Taxonomy" id="2964616"/>
    <lineage>
        <taxon>Bacteria</taxon>
        <taxon>Bacillati</taxon>
        <taxon>Actinomycetota</taxon>
        <taxon>Actinomycetes</taxon>
        <taxon>Micrococcales</taxon>
        <taxon>Micrococcaceae</taxon>
        <taxon>Arthrobacter</taxon>
    </lineage>
</organism>
<dbReference type="RefSeq" id="WP_260651259.1">
    <property type="nucleotide sequence ID" value="NZ_CP104275.1"/>
</dbReference>
<dbReference type="EMBL" id="CP104275">
    <property type="protein sequence ID" value="UWX95795.1"/>
    <property type="molecule type" value="Genomic_DNA"/>
</dbReference>
<keyword evidence="3" id="KW-1185">Reference proteome</keyword>
<feature type="domain" description="N-acetyltransferase" evidence="1">
    <location>
        <begin position="5"/>
        <end position="170"/>
    </location>
</feature>